<dbReference type="Gene3D" id="3.30.43.10">
    <property type="entry name" value="Uridine Diphospho-n-acetylenolpyruvylglucosamine Reductase, domain 2"/>
    <property type="match status" value="1"/>
</dbReference>
<keyword evidence="6" id="KW-0560">Oxidoreductase</keyword>
<keyword evidence="10" id="KW-1185">Reference proteome</keyword>
<comment type="cofactor">
    <cofactor evidence="1">
        <name>FAD</name>
        <dbReference type="ChEBI" id="CHEBI:57692"/>
    </cofactor>
</comment>
<name>A0AAD2A707_9LAMI</name>
<accession>A0AAD2A707</accession>
<dbReference type="EMBL" id="OU503054">
    <property type="protein sequence ID" value="CAI9782633.1"/>
    <property type="molecule type" value="Genomic_DNA"/>
</dbReference>
<evidence type="ECO:0000259" key="8">
    <source>
        <dbReference type="PROSITE" id="PS51387"/>
    </source>
</evidence>
<dbReference type="EC" id="1.5.99.12" evidence="3"/>
<dbReference type="InterPro" id="IPR016164">
    <property type="entry name" value="FAD-linked_Oxase-like_C"/>
</dbReference>
<dbReference type="Gene3D" id="3.40.462.10">
    <property type="entry name" value="FAD-linked oxidases, C-terminal domain"/>
    <property type="match status" value="1"/>
</dbReference>
<keyword evidence="4" id="KW-0285">Flavoprotein</keyword>
<dbReference type="GO" id="GO:0009690">
    <property type="term" value="P:cytokinin metabolic process"/>
    <property type="evidence" value="ECO:0007669"/>
    <property type="project" value="InterPro"/>
</dbReference>
<dbReference type="InterPro" id="IPR006094">
    <property type="entry name" value="Oxid_FAD_bind_N"/>
</dbReference>
<dbReference type="InterPro" id="IPR015345">
    <property type="entry name" value="Cytokinin_DH_FAD/cytokin-bd"/>
</dbReference>
<gene>
    <name evidence="9" type="ORF">FPE_LOCUS30063</name>
</gene>
<dbReference type="Pfam" id="PF09265">
    <property type="entry name" value="Cytokin-bind"/>
    <property type="match status" value="1"/>
</dbReference>
<dbReference type="PANTHER" id="PTHR13878">
    <property type="entry name" value="GULONOLACTONE OXIDASE"/>
    <property type="match status" value="1"/>
</dbReference>
<dbReference type="InterPro" id="IPR016166">
    <property type="entry name" value="FAD-bd_PCMH"/>
</dbReference>
<dbReference type="PANTHER" id="PTHR13878:SF127">
    <property type="entry name" value="CYTOKININ DEHYDROGENASE 3"/>
    <property type="match status" value="1"/>
</dbReference>
<evidence type="ECO:0000256" key="7">
    <source>
        <dbReference type="ARBA" id="ARBA00048224"/>
    </source>
</evidence>
<comment type="similarity">
    <text evidence="2">Belongs to the oxygen-dependent FAD-linked oxidoreductase family.</text>
</comment>
<sequence>MEIWVSIIEDIVILDLLLDEALNSIGMENWATYELASEIDCFGVMAKLRYDFEATGLASSDYRSIVKEIPSAGHGHSTRGQAMAHNGVLVNRLSLKKHYKNGNGIKVSTSGNYIDVGGEELWIDVLNATVRHGLAPVSWTDYLYLTVGGTLSNAGISGQTFLYGPQISNVLEMDVITGKGYFMTCSRDKNSELFYAFLGGLGQFGIITRARILLAKAPKTEYNEEVETLQEGLNYIPGFAFMKDQTYIDFLNRV</sequence>
<evidence type="ECO:0000313" key="10">
    <source>
        <dbReference type="Proteomes" id="UP000834106"/>
    </source>
</evidence>
<evidence type="ECO:0000256" key="1">
    <source>
        <dbReference type="ARBA" id="ARBA00001974"/>
    </source>
</evidence>
<dbReference type="AlphaFoldDB" id="A0AAD2A707"/>
<dbReference type="InterPro" id="IPR036318">
    <property type="entry name" value="FAD-bd_PCMH-like_sf"/>
</dbReference>
<comment type="catalytic activity">
    <reaction evidence="7">
        <text>N(6)-dimethylallyladenine + A + H2O = 3-methyl-2-butenal + adenine + AH2</text>
        <dbReference type="Rhea" id="RHEA:13625"/>
        <dbReference type="ChEBI" id="CHEBI:13193"/>
        <dbReference type="ChEBI" id="CHEBI:15377"/>
        <dbReference type="ChEBI" id="CHEBI:15825"/>
        <dbReference type="ChEBI" id="CHEBI:16708"/>
        <dbReference type="ChEBI" id="CHEBI:17499"/>
        <dbReference type="ChEBI" id="CHEBI:17660"/>
        <dbReference type="EC" id="1.5.99.12"/>
    </reaction>
</comment>
<evidence type="ECO:0000256" key="3">
    <source>
        <dbReference type="ARBA" id="ARBA00011928"/>
    </source>
</evidence>
<dbReference type="SUPFAM" id="SSF55103">
    <property type="entry name" value="FAD-linked oxidases, C-terminal domain"/>
    <property type="match status" value="1"/>
</dbReference>
<protein>
    <recommendedName>
        <fullName evidence="3">cytokinin dehydrogenase</fullName>
        <ecNumber evidence="3">1.5.99.12</ecNumber>
    </recommendedName>
</protein>
<dbReference type="InterPro" id="IPR016167">
    <property type="entry name" value="FAD-bd_PCMH_sub1"/>
</dbReference>
<evidence type="ECO:0000256" key="5">
    <source>
        <dbReference type="ARBA" id="ARBA00022827"/>
    </source>
</evidence>
<dbReference type="InterPro" id="IPR050432">
    <property type="entry name" value="FAD-linked_Oxidoreductases_BP"/>
</dbReference>
<evidence type="ECO:0000256" key="6">
    <source>
        <dbReference type="ARBA" id="ARBA00023002"/>
    </source>
</evidence>
<keyword evidence="5" id="KW-0274">FAD</keyword>
<dbReference type="GO" id="GO:0019139">
    <property type="term" value="F:cytokinin dehydrogenase activity"/>
    <property type="evidence" value="ECO:0007669"/>
    <property type="project" value="UniProtKB-EC"/>
</dbReference>
<dbReference type="GO" id="GO:0071949">
    <property type="term" value="F:FAD binding"/>
    <property type="evidence" value="ECO:0007669"/>
    <property type="project" value="InterPro"/>
</dbReference>
<evidence type="ECO:0000313" key="9">
    <source>
        <dbReference type="EMBL" id="CAI9782633.1"/>
    </source>
</evidence>
<organism evidence="9 10">
    <name type="scientific">Fraxinus pennsylvanica</name>
    <dbReference type="NCBI Taxonomy" id="56036"/>
    <lineage>
        <taxon>Eukaryota</taxon>
        <taxon>Viridiplantae</taxon>
        <taxon>Streptophyta</taxon>
        <taxon>Embryophyta</taxon>
        <taxon>Tracheophyta</taxon>
        <taxon>Spermatophyta</taxon>
        <taxon>Magnoliopsida</taxon>
        <taxon>eudicotyledons</taxon>
        <taxon>Gunneridae</taxon>
        <taxon>Pentapetalae</taxon>
        <taxon>asterids</taxon>
        <taxon>lamiids</taxon>
        <taxon>Lamiales</taxon>
        <taxon>Oleaceae</taxon>
        <taxon>Oleeae</taxon>
        <taxon>Fraxinus</taxon>
    </lineage>
</organism>
<dbReference type="Pfam" id="PF01565">
    <property type="entry name" value="FAD_binding_4"/>
    <property type="match status" value="1"/>
</dbReference>
<dbReference type="Gene3D" id="3.30.465.10">
    <property type="match status" value="1"/>
</dbReference>
<dbReference type="InterPro" id="IPR016169">
    <property type="entry name" value="FAD-bd_PCMH_sub2"/>
</dbReference>
<dbReference type="InterPro" id="IPR016170">
    <property type="entry name" value="Cytok_DH_C_sf"/>
</dbReference>
<feature type="domain" description="FAD-binding PCMH-type" evidence="8">
    <location>
        <begin position="42"/>
        <end position="217"/>
    </location>
</feature>
<dbReference type="Proteomes" id="UP000834106">
    <property type="component" value="Chromosome 19"/>
</dbReference>
<evidence type="ECO:0000256" key="2">
    <source>
        <dbReference type="ARBA" id="ARBA00005466"/>
    </source>
</evidence>
<dbReference type="SUPFAM" id="SSF56176">
    <property type="entry name" value="FAD-binding/transporter-associated domain-like"/>
    <property type="match status" value="1"/>
</dbReference>
<evidence type="ECO:0000256" key="4">
    <source>
        <dbReference type="ARBA" id="ARBA00022630"/>
    </source>
</evidence>
<dbReference type="PROSITE" id="PS51387">
    <property type="entry name" value="FAD_PCMH"/>
    <property type="match status" value="1"/>
</dbReference>
<reference evidence="9" key="1">
    <citation type="submission" date="2023-05" db="EMBL/GenBank/DDBJ databases">
        <authorList>
            <person name="Huff M."/>
        </authorList>
    </citation>
    <scope>NUCLEOTIDE SEQUENCE</scope>
</reference>
<proteinExistence type="inferred from homology"/>